<reference evidence="1 2" key="1">
    <citation type="submission" date="2020-11" db="EMBL/GenBank/DDBJ databases">
        <title>Erythrobacter sediminis sp. nov., a marine bacterium from a tidal flat of Garorim Bay.</title>
        <authorList>
            <person name="Kim D."/>
            <person name="Yoo Y."/>
            <person name="Kim J.-J."/>
        </authorList>
    </citation>
    <scope>NUCLEOTIDE SEQUENCE [LARGE SCALE GENOMIC DNA]</scope>
    <source>
        <strain evidence="1 2">JGD-13</strain>
    </source>
</reference>
<evidence type="ECO:0000313" key="2">
    <source>
        <dbReference type="Proteomes" id="UP000602442"/>
    </source>
</evidence>
<comment type="caution">
    <text evidence="1">The sequence shown here is derived from an EMBL/GenBank/DDBJ whole genome shotgun (WGS) entry which is preliminary data.</text>
</comment>
<dbReference type="EMBL" id="JAEANY010000002">
    <property type="protein sequence ID" value="MBH5322689.1"/>
    <property type="molecule type" value="Genomic_DNA"/>
</dbReference>
<keyword evidence="2" id="KW-1185">Reference proteome</keyword>
<dbReference type="Pfam" id="PF04977">
    <property type="entry name" value="DivIC"/>
    <property type="match status" value="1"/>
</dbReference>
<proteinExistence type="predicted"/>
<organism evidence="1 2">
    <name type="scientific">Aurantiacibacter sediminis</name>
    <dbReference type="NCBI Taxonomy" id="2793064"/>
    <lineage>
        <taxon>Bacteria</taxon>
        <taxon>Pseudomonadati</taxon>
        <taxon>Pseudomonadota</taxon>
        <taxon>Alphaproteobacteria</taxon>
        <taxon>Sphingomonadales</taxon>
        <taxon>Erythrobacteraceae</taxon>
        <taxon>Aurantiacibacter</taxon>
    </lineage>
</organism>
<name>A0ABS0N3Z4_9SPHN</name>
<sequence>MNGLVNRKAVVREKVINAVALLVLVLIGLLALIGPAGFLAWGEQSAQLEAHQERITALEKEREVLRNRVDLLDPDNVDEDYADELVRRDLGVAHKDDVVVELGDDN</sequence>
<dbReference type="InterPro" id="IPR007060">
    <property type="entry name" value="FtsL/DivIC"/>
</dbReference>
<protein>
    <submittedName>
        <fullName evidence="1">Septum formation initiator family protein</fullName>
    </submittedName>
</protein>
<accession>A0ABS0N3Z4</accession>
<dbReference type="RefSeq" id="WP_197921371.1">
    <property type="nucleotide sequence ID" value="NZ_CAWPTA010000007.1"/>
</dbReference>
<evidence type="ECO:0000313" key="1">
    <source>
        <dbReference type="EMBL" id="MBH5322689.1"/>
    </source>
</evidence>
<dbReference type="Proteomes" id="UP000602442">
    <property type="component" value="Unassembled WGS sequence"/>
</dbReference>
<gene>
    <name evidence="1" type="ORF">I5L03_08830</name>
</gene>